<dbReference type="Proteomes" id="UP000287651">
    <property type="component" value="Unassembled WGS sequence"/>
</dbReference>
<proteinExistence type="predicted"/>
<protein>
    <submittedName>
        <fullName evidence="2">Uncharacterized protein</fullName>
    </submittedName>
</protein>
<organism evidence="2 3">
    <name type="scientific">Ensete ventricosum</name>
    <name type="common">Abyssinian banana</name>
    <name type="synonym">Musa ensete</name>
    <dbReference type="NCBI Taxonomy" id="4639"/>
    <lineage>
        <taxon>Eukaryota</taxon>
        <taxon>Viridiplantae</taxon>
        <taxon>Streptophyta</taxon>
        <taxon>Embryophyta</taxon>
        <taxon>Tracheophyta</taxon>
        <taxon>Spermatophyta</taxon>
        <taxon>Magnoliopsida</taxon>
        <taxon>Liliopsida</taxon>
        <taxon>Zingiberales</taxon>
        <taxon>Musaceae</taxon>
        <taxon>Ensete</taxon>
    </lineage>
</organism>
<dbReference type="AlphaFoldDB" id="A0A426ZXD9"/>
<evidence type="ECO:0000256" key="1">
    <source>
        <dbReference type="SAM" id="MobiDB-lite"/>
    </source>
</evidence>
<accession>A0A426ZXD9</accession>
<feature type="region of interest" description="Disordered" evidence="1">
    <location>
        <begin position="86"/>
        <end position="106"/>
    </location>
</feature>
<sequence>MGPKMDPAKSSMWPAKERPNKLSGPLLPGLGLALFLWFATTGADGFGDRRRRRCDHSTPVPCSVSLSSALASPSFFGSINCQSRKVSSRVDSSSKADTPRSKGAFV</sequence>
<comment type="caution">
    <text evidence="2">The sequence shown here is derived from an EMBL/GenBank/DDBJ whole genome shotgun (WGS) entry which is preliminary data.</text>
</comment>
<reference evidence="2 3" key="1">
    <citation type="journal article" date="2014" name="Agronomy (Basel)">
        <title>A Draft Genome Sequence for Ensete ventricosum, the Drought-Tolerant Tree Against Hunger.</title>
        <authorList>
            <person name="Harrison J."/>
            <person name="Moore K.A."/>
            <person name="Paszkiewicz K."/>
            <person name="Jones T."/>
            <person name="Grant M."/>
            <person name="Ambacheew D."/>
            <person name="Muzemil S."/>
            <person name="Studholme D.J."/>
        </authorList>
    </citation>
    <scope>NUCLEOTIDE SEQUENCE [LARGE SCALE GENOMIC DNA]</scope>
</reference>
<evidence type="ECO:0000313" key="2">
    <source>
        <dbReference type="EMBL" id="RRT68656.1"/>
    </source>
</evidence>
<gene>
    <name evidence="2" type="ORF">B296_00010612</name>
</gene>
<name>A0A426ZXD9_ENSVE</name>
<evidence type="ECO:0000313" key="3">
    <source>
        <dbReference type="Proteomes" id="UP000287651"/>
    </source>
</evidence>
<dbReference type="EMBL" id="AMZH03004625">
    <property type="protein sequence ID" value="RRT68656.1"/>
    <property type="molecule type" value="Genomic_DNA"/>
</dbReference>